<dbReference type="Proteomes" id="UP001271723">
    <property type="component" value="Unassembled WGS sequence"/>
</dbReference>
<evidence type="ECO:0000313" key="2">
    <source>
        <dbReference type="EMBL" id="MDX2914859.1"/>
    </source>
</evidence>
<evidence type="ECO:0000256" key="1">
    <source>
        <dbReference type="SAM" id="MobiDB-lite"/>
    </source>
</evidence>
<sequence>MTTKPETSDEGSENKGTPWKLPPHIWHPTFRRAWLETAERAWTEGYVENFERGRLQRLVLKLLYWRDMEAPPAVRRKILATTDLDQLMILRERAYEVADPADLFASD</sequence>
<feature type="region of interest" description="Disordered" evidence="1">
    <location>
        <begin position="1"/>
        <end position="21"/>
    </location>
</feature>
<keyword evidence="3" id="KW-1185">Reference proteome</keyword>
<comment type="caution">
    <text evidence="2">The sequence shown here is derived from an EMBL/GenBank/DDBJ whole genome shotgun (WGS) entry which is preliminary data.</text>
</comment>
<protein>
    <submittedName>
        <fullName evidence="2">Uncharacterized protein</fullName>
    </submittedName>
</protein>
<dbReference type="RefSeq" id="WP_086761701.1">
    <property type="nucleotide sequence ID" value="NZ_JARAVY010000024.1"/>
</dbReference>
<dbReference type="EMBL" id="JARAVY010000024">
    <property type="protein sequence ID" value="MDX2914859.1"/>
    <property type="molecule type" value="Genomic_DNA"/>
</dbReference>
<proteinExistence type="predicted"/>
<accession>A0ABU4LI50</accession>
<name>A0ABU4LI50_9ACTN</name>
<evidence type="ECO:0000313" key="3">
    <source>
        <dbReference type="Proteomes" id="UP001271723"/>
    </source>
</evidence>
<organism evidence="2 3">
    <name type="scientific">Streptomyces griseiscabiei</name>
    <dbReference type="NCBI Taxonomy" id="2993540"/>
    <lineage>
        <taxon>Bacteria</taxon>
        <taxon>Bacillati</taxon>
        <taxon>Actinomycetota</taxon>
        <taxon>Actinomycetes</taxon>
        <taxon>Kitasatosporales</taxon>
        <taxon>Streptomycetaceae</taxon>
        <taxon>Streptomyces</taxon>
    </lineage>
</organism>
<gene>
    <name evidence="2" type="ORF">PV517_40090</name>
</gene>
<reference evidence="2 3" key="1">
    <citation type="journal article" date="2023" name="Microb. Genom.">
        <title>Mesoterricola silvestris gen. nov., sp. nov., Mesoterricola sediminis sp. nov., Geothrix oryzae sp. nov., Geothrix edaphica sp. nov., Geothrix rubra sp. nov., and Geothrix limicola sp. nov., six novel members of Acidobacteriota isolated from soils.</title>
        <authorList>
            <person name="Weisberg A.J."/>
            <person name="Pearce E."/>
            <person name="Kramer C.G."/>
            <person name="Chang J.H."/>
            <person name="Clarke C.R."/>
        </authorList>
    </citation>
    <scope>NUCLEOTIDE SEQUENCE [LARGE SCALE GENOMIC DNA]</scope>
    <source>
        <strain evidence="2 3">NRRL_B-2795</strain>
    </source>
</reference>